<keyword evidence="4" id="KW-0472">Membrane</keyword>
<dbReference type="CDD" id="cd06354">
    <property type="entry name" value="PBP1_PrnA-like"/>
    <property type="match status" value="1"/>
</dbReference>
<dbReference type="PROSITE" id="PS51257">
    <property type="entry name" value="PROKAR_LIPOPROTEIN"/>
    <property type="match status" value="1"/>
</dbReference>
<proteinExistence type="predicted"/>
<feature type="domain" description="ABC transporter substrate-binding protein PnrA-like" evidence="7">
    <location>
        <begin position="44"/>
        <end position="207"/>
    </location>
</feature>
<accession>A0A949JWS3</accession>
<reference evidence="8" key="1">
    <citation type="submission" date="2021-06" db="EMBL/GenBank/DDBJ databases">
        <title>Description of novel taxa of the family Lachnospiraceae.</title>
        <authorList>
            <person name="Chaplin A.V."/>
            <person name="Sokolova S.R."/>
            <person name="Pikina A.P."/>
            <person name="Korzhanova M."/>
            <person name="Belova V."/>
            <person name="Korostin D."/>
            <person name="Efimov B.A."/>
        </authorList>
    </citation>
    <scope>NUCLEOTIDE SEQUENCE</scope>
    <source>
        <strain evidence="8">ASD5720</strain>
    </source>
</reference>
<evidence type="ECO:0000256" key="3">
    <source>
        <dbReference type="ARBA" id="ARBA00022729"/>
    </source>
</evidence>
<comment type="subcellular location">
    <subcellularLocation>
        <location evidence="1">Cell membrane</location>
    </subcellularLocation>
</comment>
<evidence type="ECO:0000256" key="6">
    <source>
        <dbReference type="SAM" id="MobiDB-lite"/>
    </source>
</evidence>
<dbReference type="InterPro" id="IPR003760">
    <property type="entry name" value="PnrA-like"/>
</dbReference>
<feature type="region of interest" description="Disordered" evidence="6">
    <location>
        <begin position="365"/>
        <end position="386"/>
    </location>
</feature>
<gene>
    <name evidence="8" type="ORF">KTH89_03090</name>
</gene>
<keyword evidence="9" id="KW-1185">Reference proteome</keyword>
<dbReference type="AlphaFoldDB" id="A0A949JWS3"/>
<comment type="caution">
    <text evidence="8">The sequence shown here is derived from an EMBL/GenBank/DDBJ whole genome shotgun (WGS) entry which is preliminary data.</text>
</comment>
<organism evidence="8 9">
    <name type="scientific">Diplocloster agilis</name>
    <dbReference type="NCBI Taxonomy" id="2850323"/>
    <lineage>
        <taxon>Bacteria</taxon>
        <taxon>Bacillati</taxon>
        <taxon>Bacillota</taxon>
        <taxon>Clostridia</taxon>
        <taxon>Lachnospirales</taxon>
        <taxon>Lachnospiraceae</taxon>
        <taxon>Diplocloster</taxon>
    </lineage>
</organism>
<feature type="domain" description="ABC transporter substrate-binding protein PnrA-like" evidence="7">
    <location>
        <begin position="226"/>
        <end position="323"/>
    </location>
</feature>
<dbReference type="Pfam" id="PF02608">
    <property type="entry name" value="Bmp"/>
    <property type="match status" value="2"/>
</dbReference>
<dbReference type="InterPro" id="IPR050957">
    <property type="entry name" value="BMP_lipoprotein"/>
</dbReference>
<evidence type="ECO:0000313" key="9">
    <source>
        <dbReference type="Proteomes" id="UP000712157"/>
    </source>
</evidence>
<evidence type="ECO:0000256" key="5">
    <source>
        <dbReference type="ARBA" id="ARBA00023288"/>
    </source>
</evidence>
<dbReference type="EMBL" id="JAHQCW010000003">
    <property type="protein sequence ID" value="MBU9735506.1"/>
    <property type="molecule type" value="Genomic_DNA"/>
</dbReference>
<evidence type="ECO:0000256" key="4">
    <source>
        <dbReference type="ARBA" id="ARBA00023136"/>
    </source>
</evidence>
<protein>
    <submittedName>
        <fullName evidence="8">BMP family ABC transporter substrate-binding protein</fullName>
    </submittedName>
</protein>
<dbReference type="PANTHER" id="PTHR34296">
    <property type="entry name" value="TRANSCRIPTIONAL ACTIVATOR PROTEIN MED"/>
    <property type="match status" value="1"/>
</dbReference>
<evidence type="ECO:0000256" key="2">
    <source>
        <dbReference type="ARBA" id="ARBA00022475"/>
    </source>
</evidence>
<dbReference type="RefSeq" id="WP_238720576.1">
    <property type="nucleotide sequence ID" value="NZ_JAHQCW010000003.1"/>
</dbReference>
<dbReference type="Gene3D" id="3.40.50.2300">
    <property type="match status" value="2"/>
</dbReference>
<keyword evidence="5" id="KW-0449">Lipoprotein</keyword>
<keyword evidence="2" id="KW-1003">Cell membrane</keyword>
<sequence>MKRPLRVLAVCVLMALTGCRDSQKQEPAAPETGNNAEDGLKIAIVTSPTGVDDGSFNQNNFEGVQAFLNTHPDSGVTPVNEPTGDNAASVQAVADIAADYDVIIAPGFQFAGIGQLAADNPDVKFILVDSYPTDANGEETELANVYAMQFAEQEGGFFAGVAAALETKTGKTAVVNGVAFPSNVNYQYGFEAGVNYAVKNLGAKAEYVEIPAYAGTDVTNRNIGGNYTGSFSDQAQGKVIGQALIAQGVDVLFVAAGGAGNGVFTAAKEAGDVKVIGCDVDQYDDGVNGERNIVLTSALKIMDKNVEKQLNAIADGTFQGGNNLLKADSDSTGYVSEKGRHQLSGHTITKLEQVYNQVKDGTIVPPSYTGSNTPDDFPGLDTAVRQ</sequence>
<evidence type="ECO:0000256" key="1">
    <source>
        <dbReference type="ARBA" id="ARBA00004236"/>
    </source>
</evidence>
<dbReference type="GO" id="GO:0005886">
    <property type="term" value="C:plasma membrane"/>
    <property type="evidence" value="ECO:0007669"/>
    <property type="project" value="UniProtKB-SubCell"/>
</dbReference>
<dbReference type="PANTHER" id="PTHR34296:SF2">
    <property type="entry name" value="ABC TRANSPORTER GUANOSINE-BINDING PROTEIN NUPN"/>
    <property type="match status" value="1"/>
</dbReference>
<keyword evidence="3" id="KW-0732">Signal</keyword>
<evidence type="ECO:0000313" key="8">
    <source>
        <dbReference type="EMBL" id="MBU9735506.1"/>
    </source>
</evidence>
<name>A0A949JWS3_9FIRM</name>
<dbReference type="Proteomes" id="UP000712157">
    <property type="component" value="Unassembled WGS sequence"/>
</dbReference>
<evidence type="ECO:0000259" key="7">
    <source>
        <dbReference type="Pfam" id="PF02608"/>
    </source>
</evidence>